<dbReference type="InterPro" id="IPR027051">
    <property type="entry name" value="XdhC_Rossmann_dom"/>
</dbReference>
<dbReference type="PANTHER" id="PTHR30388:SF4">
    <property type="entry name" value="MOLYBDENUM COFACTOR INSERTION CHAPERONE PAOD"/>
    <property type="match status" value="1"/>
</dbReference>
<dbReference type="Proteomes" id="UP001156903">
    <property type="component" value="Unassembled WGS sequence"/>
</dbReference>
<proteinExistence type="predicted"/>
<organism evidence="2 3">
    <name type="scientific">Hydrogenophaga electricum</name>
    <dbReference type="NCBI Taxonomy" id="1230953"/>
    <lineage>
        <taxon>Bacteria</taxon>
        <taxon>Pseudomonadati</taxon>
        <taxon>Pseudomonadota</taxon>
        <taxon>Betaproteobacteria</taxon>
        <taxon>Burkholderiales</taxon>
        <taxon>Comamonadaceae</taxon>
        <taxon>Hydrogenophaga</taxon>
    </lineage>
</organism>
<name>A0ABQ6CDR0_9BURK</name>
<dbReference type="InterPro" id="IPR052698">
    <property type="entry name" value="MoCofactor_Util/Proc"/>
</dbReference>
<evidence type="ECO:0000313" key="3">
    <source>
        <dbReference type="Proteomes" id="UP001156903"/>
    </source>
</evidence>
<evidence type="ECO:0000313" key="2">
    <source>
        <dbReference type="EMBL" id="GLS16461.1"/>
    </source>
</evidence>
<accession>A0ABQ6CDR0</accession>
<reference evidence="3" key="1">
    <citation type="journal article" date="2019" name="Int. J. Syst. Evol. Microbiol.">
        <title>The Global Catalogue of Microorganisms (GCM) 10K type strain sequencing project: providing services to taxonomists for standard genome sequencing and annotation.</title>
        <authorList>
            <consortium name="The Broad Institute Genomics Platform"/>
            <consortium name="The Broad Institute Genome Sequencing Center for Infectious Disease"/>
            <person name="Wu L."/>
            <person name="Ma J."/>
        </authorList>
    </citation>
    <scope>NUCLEOTIDE SEQUENCE [LARGE SCALE GENOMIC DNA]</scope>
    <source>
        <strain evidence="3">NBRC 109341</strain>
    </source>
</reference>
<dbReference type="EMBL" id="BSPB01000059">
    <property type="protein sequence ID" value="GLS16461.1"/>
    <property type="molecule type" value="Genomic_DNA"/>
</dbReference>
<protein>
    <recommendedName>
        <fullName evidence="1">XdhC Rossmann domain-containing protein</fullName>
    </recommendedName>
</protein>
<gene>
    <name evidence="2" type="ORF">GCM10007935_39020</name>
</gene>
<dbReference type="PANTHER" id="PTHR30388">
    <property type="entry name" value="ALDEHYDE OXIDOREDUCTASE MOLYBDENUM COFACTOR ASSEMBLY PROTEIN"/>
    <property type="match status" value="1"/>
</dbReference>
<dbReference type="RefSeq" id="WP_284309209.1">
    <property type="nucleotide sequence ID" value="NZ_BSPB01000059.1"/>
</dbReference>
<feature type="domain" description="XdhC Rossmann" evidence="1">
    <location>
        <begin position="13"/>
        <end position="108"/>
    </location>
</feature>
<keyword evidence="3" id="KW-1185">Reference proteome</keyword>
<sequence length="162" mass="17402">MPSESMGRRACACQRATSLNFDVIVCDPREPAPPNWTQHGVNFPREMPDDLTLRMRPDARTAVVALTHDPKLDDQALIDALQSEAFCVGAIGSRRHTHPRRERFALRGPARLCIGSKTLAEIVSVKNGANPHPLPLPVPVAEGKQALGPGADTASPATVCAL</sequence>
<evidence type="ECO:0000259" key="1">
    <source>
        <dbReference type="Pfam" id="PF13478"/>
    </source>
</evidence>
<dbReference type="Gene3D" id="3.40.50.720">
    <property type="entry name" value="NAD(P)-binding Rossmann-like Domain"/>
    <property type="match status" value="1"/>
</dbReference>
<comment type="caution">
    <text evidence="2">The sequence shown here is derived from an EMBL/GenBank/DDBJ whole genome shotgun (WGS) entry which is preliminary data.</text>
</comment>
<dbReference type="Pfam" id="PF13478">
    <property type="entry name" value="XdhC_C"/>
    <property type="match status" value="1"/>
</dbReference>